<dbReference type="InterPro" id="IPR000515">
    <property type="entry name" value="MetI-like"/>
</dbReference>
<keyword evidence="12 13" id="KW-0472">Membrane</keyword>
<dbReference type="PANTHER" id="PTHR43166:SF9">
    <property type="entry name" value="GLUTAMATE_ASPARTATE IMPORT ATP-BINDING PROTEIN GLTL"/>
    <property type="match status" value="1"/>
</dbReference>
<name>A0A4R3I7X6_9GAMM</name>
<dbReference type="Gene3D" id="1.10.3720.10">
    <property type="entry name" value="MetI-like"/>
    <property type="match status" value="1"/>
</dbReference>
<proteinExistence type="inferred from homology"/>
<evidence type="ECO:0000256" key="10">
    <source>
        <dbReference type="ARBA" id="ARBA00022970"/>
    </source>
</evidence>
<feature type="transmembrane region" description="Helical" evidence="13">
    <location>
        <begin position="89"/>
        <end position="110"/>
    </location>
</feature>
<protein>
    <submittedName>
        <fullName evidence="16">Polar amino acid transport system permease protein</fullName>
    </submittedName>
</protein>
<dbReference type="OrthoDB" id="9802264at2"/>
<evidence type="ECO:0000313" key="16">
    <source>
        <dbReference type="EMBL" id="TCS42343.1"/>
    </source>
</evidence>
<evidence type="ECO:0000256" key="8">
    <source>
        <dbReference type="ARBA" id="ARBA00022741"/>
    </source>
</evidence>
<dbReference type="PROSITE" id="PS50928">
    <property type="entry name" value="ABC_TM1"/>
    <property type="match status" value="1"/>
</dbReference>
<keyword evidence="10" id="KW-0029">Amino-acid transport</keyword>
<dbReference type="AlphaFoldDB" id="A0A4R3I7X6"/>
<dbReference type="InterPro" id="IPR010065">
    <property type="entry name" value="AA_ABC_transptr_permease_3TM"/>
</dbReference>
<dbReference type="InterPro" id="IPR017871">
    <property type="entry name" value="ABC_transporter-like_CS"/>
</dbReference>
<dbReference type="Pfam" id="PF00528">
    <property type="entry name" value="BPD_transp_1"/>
    <property type="match status" value="1"/>
</dbReference>
<dbReference type="NCBIfam" id="TIGR01726">
    <property type="entry name" value="HEQRo_perm_3TM"/>
    <property type="match status" value="1"/>
</dbReference>
<keyword evidence="5 13" id="KW-0813">Transport</keyword>
<keyword evidence="8" id="KW-0547">Nucleotide-binding</keyword>
<dbReference type="InterPro" id="IPR003439">
    <property type="entry name" value="ABC_transporter-like_ATP-bd"/>
</dbReference>
<evidence type="ECO:0000259" key="15">
    <source>
        <dbReference type="PROSITE" id="PS50928"/>
    </source>
</evidence>
<accession>A0A4R3I7X6</accession>
<evidence type="ECO:0000256" key="7">
    <source>
        <dbReference type="ARBA" id="ARBA00022692"/>
    </source>
</evidence>
<dbReference type="InterPro" id="IPR027417">
    <property type="entry name" value="P-loop_NTPase"/>
</dbReference>
<dbReference type="SUPFAM" id="SSF52540">
    <property type="entry name" value="P-loop containing nucleoside triphosphate hydrolases"/>
    <property type="match status" value="1"/>
</dbReference>
<dbReference type="Proteomes" id="UP000295793">
    <property type="component" value="Unassembled WGS sequence"/>
</dbReference>
<dbReference type="SMART" id="SM00382">
    <property type="entry name" value="AAA"/>
    <property type="match status" value="1"/>
</dbReference>
<dbReference type="PROSITE" id="PS00211">
    <property type="entry name" value="ABC_TRANSPORTER_1"/>
    <property type="match status" value="1"/>
</dbReference>
<reference evidence="16 17" key="1">
    <citation type="submission" date="2019-03" db="EMBL/GenBank/DDBJ databases">
        <title>Genomic Encyclopedia of Archaeal and Bacterial Type Strains, Phase II (KMG-II): from individual species to whole genera.</title>
        <authorList>
            <person name="Goeker M."/>
        </authorList>
    </citation>
    <scope>NUCLEOTIDE SEQUENCE [LARGE SCALE GENOMIC DNA]</scope>
    <source>
        <strain evidence="16 17">DSM 15388</strain>
    </source>
</reference>
<evidence type="ECO:0000256" key="9">
    <source>
        <dbReference type="ARBA" id="ARBA00022840"/>
    </source>
</evidence>
<evidence type="ECO:0000256" key="2">
    <source>
        <dbReference type="ARBA" id="ARBA00004429"/>
    </source>
</evidence>
<dbReference type="CDD" id="cd06261">
    <property type="entry name" value="TM_PBP2"/>
    <property type="match status" value="1"/>
</dbReference>
<evidence type="ECO:0000256" key="1">
    <source>
        <dbReference type="ARBA" id="ARBA00004417"/>
    </source>
</evidence>
<evidence type="ECO:0000256" key="12">
    <source>
        <dbReference type="ARBA" id="ARBA00023136"/>
    </source>
</evidence>
<evidence type="ECO:0000256" key="11">
    <source>
        <dbReference type="ARBA" id="ARBA00022989"/>
    </source>
</evidence>
<dbReference type="GO" id="GO:0043190">
    <property type="term" value="C:ATP-binding cassette (ABC) transporter complex"/>
    <property type="evidence" value="ECO:0007669"/>
    <property type="project" value="InterPro"/>
</dbReference>
<feature type="transmembrane region" description="Helical" evidence="13">
    <location>
        <begin position="191"/>
        <end position="213"/>
    </location>
</feature>
<dbReference type="InterPro" id="IPR035906">
    <property type="entry name" value="MetI-like_sf"/>
</dbReference>
<feature type="transmembrane region" description="Helical" evidence="13">
    <location>
        <begin position="20"/>
        <end position="45"/>
    </location>
</feature>
<evidence type="ECO:0000256" key="6">
    <source>
        <dbReference type="ARBA" id="ARBA00022475"/>
    </source>
</evidence>
<organism evidence="16 17">
    <name type="scientific">Reinekea marinisedimentorum</name>
    <dbReference type="NCBI Taxonomy" id="230495"/>
    <lineage>
        <taxon>Bacteria</taxon>
        <taxon>Pseudomonadati</taxon>
        <taxon>Pseudomonadota</taxon>
        <taxon>Gammaproteobacteria</taxon>
        <taxon>Oceanospirillales</taxon>
        <taxon>Saccharospirillaceae</taxon>
        <taxon>Reinekea</taxon>
    </lineage>
</organism>
<dbReference type="GO" id="GO:0005524">
    <property type="term" value="F:ATP binding"/>
    <property type="evidence" value="ECO:0007669"/>
    <property type="project" value="UniProtKB-KW"/>
</dbReference>
<comment type="subcellular location">
    <subcellularLocation>
        <location evidence="2">Cell inner membrane</location>
        <topology evidence="2">Multi-pass membrane protein</topology>
    </subcellularLocation>
    <subcellularLocation>
        <location evidence="1">Cell inner membrane</location>
        <topology evidence="1">Peripheral membrane protein</topology>
    </subcellularLocation>
    <subcellularLocation>
        <location evidence="13">Cell membrane</location>
        <topology evidence="13">Multi-pass membrane protein</topology>
    </subcellularLocation>
</comment>
<comment type="caution">
    <text evidence="16">The sequence shown here is derived from an EMBL/GenBank/DDBJ whole genome shotgun (WGS) entry which is preliminary data.</text>
</comment>
<evidence type="ECO:0000256" key="5">
    <source>
        <dbReference type="ARBA" id="ARBA00022448"/>
    </source>
</evidence>
<dbReference type="GO" id="GO:0022857">
    <property type="term" value="F:transmembrane transporter activity"/>
    <property type="evidence" value="ECO:0007669"/>
    <property type="project" value="InterPro"/>
</dbReference>
<dbReference type="InterPro" id="IPR050086">
    <property type="entry name" value="MetN_ABC_transporter-like"/>
</dbReference>
<keyword evidence="11 13" id="KW-1133">Transmembrane helix</keyword>
<keyword evidence="7 13" id="KW-0812">Transmembrane</keyword>
<dbReference type="Pfam" id="PF00005">
    <property type="entry name" value="ABC_tran"/>
    <property type="match status" value="1"/>
</dbReference>
<keyword evidence="17" id="KW-1185">Reference proteome</keyword>
<evidence type="ECO:0000259" key="14">
    <source>
        <dbReference type="PROSITE" id="PS50893"/>
    </source>
</evidence>
<dbReference type="GO" id="GO:0016887">
    <property type="term" value="F:ATP hydrolysis activity"/>
    <property type="evidence" value="ECO:0007669"/>
    <property type="project" value="InterPro"/>
</dbReference>
<feature type="transmembrane region" description="Helical" evidence="13">
    <location>
        <begin position="57"/>
        <end position="77"/>
    </location>
</feature>
<gene>
    <name evidence="16" type="ORF">BCF53_1034</name>
</gene>
<keyword evidence="9" id="KW-0067">ATP-binding</keyword>
<comment type="similarity">
    <text evidence="3">Belongs to the ABC transporter superfamily.</text>
</comment>
<keyword evidence="6" id="KW-1003">Cell membrane</keyword>
<feature type="domain" description="ABC transporter" evidence="14">
    <location>
        <begin position="258"/>
        <end position="501"/>
    </location>
</feature>
<dbReference type="RefSeq" id="WP_132700256.1">
    <property type="nucleotide sequence ID" value="NZ_SLZR01000003.1"/>
</dbReference>
<dbReference type="Gene3D" id="3.40.50.300">
    <property type="entry name" value="P-loop containing nucleotide triphosphate hydrolases"/>
    <property type="match status" value="1"/>
</dbReference>
<evidence type="ECO:0000256" key="3">
    <source>
        <dbReference type="ARBA" id="ARBA00005417"/>
    </source>
</evidence>
<sequence>MMFDWEYLFSLFSLSEFWWASWTVIKLSIASWVLSNIVGFILALAQSSKFTVFSLPAKAYIWLFRSLPLLVLLIFVYNMPQLIPATGAVLSNPFAAGLIAMVICESAYIAEIHRGGLLSVPKGQTEAAHALGIRFIGVQQLVIIPQAVRIALPALTNEFISIVKLTSLVSVISLTEVLLVGQRLYTQNFLVLETMAAVAIYYIMIVTVFDFLLKRLENHLDVTKVKQTKQLSDAFAEQVRQAPIPKFTPIAESELPALQATKLHKAFNNVEVLGSVDLSIQPGEVVSIIGPSGSGKTTLIRLLNGLEQLDNGEICLNGKSFLKLLKYGADKGRLVRNQEHQTKIGMVFQGFNLFPHLTVLDNLLLAPRYHKMGTKAELSMQAYQLLNKVGMLEHAWKYPHQLSGGQQQRVAIARALMMKPEIMLFDEPTSALDPEKVHEVLTVIEGLAREGVTMVVVTHEMNFAFKVSDRIVFMEKGRVVCDDSPDQLKVRDNPRVDAFLKNVSLA</sequence>
<comment type="similarity">
    <text evidence="4">Belongs to the binding-protein-dependent transport system permease family. HisMQ subfamily.</text>
</comment>
<dbReference type="PROSITE" id="PS50893">
    <property type="entry name" value="ABC_TRANSPORTER_2"/>
    <property type="match status" value="1"/>
</dbReference>
<dbReference type="EMBL" id="SLZR01000003">
    <property type="protein sequence ID" value="TCS42343.1"/>
    <property type="molecule type" value="Genomic_DNA"/>
</dbReference>
<feature type="domain" description="ABC transmembrane type-1" evidence="15">
    <location>
        <begin position="21"/>
        <end position="213"/>
    </location>
</feature>
<dbReference type="SUPFAM" id="SSF161098">
    <property type="entry name" value="MetI-like"/>
    <property type="match status" value="1"/>
</dbReference>
<evidence type="ECO:0000256" key="13">
    <source>
        <dbReference type="RuleBase" id="RU363032"/>
    </source>
</evidence>
<dbReference type="GO" id="GO:0006865">
    <property type="term" value="P:amino acid transport"/>
    <property type="evidence" value="ECO:0007669"/>
    <property type="project" value="UniProtKB-KW"/>
</dbReference>
<dbReference type="PANTHER" id="PTHR43166">
    <property type="entry name" value="AMINO ACID IMPORT ATP-BINDING PROTEIN"/>
    <property type="match status" value="1"/>
</dbReference>
<dbReference type="InterPro" id="IPR003593">
    <property type="entry name" value="AAA+_ATPase"/>
</dbReference>
<evidence type="ECO:0000256" key="4">
    <source>
        <dbReference type="ARBA" id="ARBA00010072"/>
    </source>
</evidence>
<evidence type="ECO:0000313" key="17">
    <source>
        <dbReference type="Proteomes" id="UP000295793"/>
    </source>
</evidence>